<dbReference type="GO" id="GO:0046872">
    <property type="term" value="F:metal ion binding"/>
    <property type="evidence" value="ECO:0007669"/>
    <property type="project" value="InterPro"/>
</dbReference>
<dbReference type="PANTHER" id="PTHR43585">
    <property type="entry name" value="FUMIPYRROLE BIOSYNTHESIS PROTEIN C"/>
    <property type="match status" value="1"/>
</dbReference>
<evidence type="ECO:0000256" key="2">
    <source>
        <dbReference type="ARBA" id="ARBA00022741"/>
    </source>
</evidence>
<keyword evidence="7" id="KW-1185">Reference proteome</keyword>
<sequence length="415" mass="44230">MPEGKAHLTVVGSGSRPYREYALEALSERYRLSALLPAEPTWQRRHLAEWRVVDLDDERAVTSALAELTGPGAGVLTWGEAVLETTARAAEKLGLPHMSPRSAARCRDKYVTRTLLDEAGLPTVRHGLAHSADEAEAIAASIGHPVVIKPRAQAGSIGVVLAADATEVRAGFTLADGARYGSLPTGHGVMIEEYLLGPEISVDSVVRDGEATCVHIARKRLGFEPYFEEIGHLLAGWRDEPWSDAVRDLVTTAHRALGIELGATHAEVRLTPSGPRLIELNGRLGGDLIPYAARMATGVDLVVAAAELALGRVPDLTPSEDRCVEIRFHYPKFDGTVRRLEIAEAARAPGITHAAALVEPGAGLLLPPRQVIPRLAVLMAAGPDEDACAHALNSAVPLIVDDIVPLTEAAAHVLD</sequence>
<evidence type="ECO:0000256" key="3">
    <source>
        <dbReference type="ARBA" id="ARBA00022840"/>
    </source>
</evidence>
<dbReference type="OrthoDB" id="24041at2"/>
<dbReference type="Proteomes" id="UP000283128">
    <property type="component" value="Unassembled WGS sequence"/>
</dbReference>
<dbReference type="InterPro" id="IPR052032">
    <property type="entry name" value="ATP-dep_AA_Ligase"/>
</dbReference>
<dbReference type="Gene3D" id="3.30.1490.20">
    <property type="entry name" value="ATP-grasp fold, A domain"/>
    <property type="match status" value="1"/>
</dbReference>
<reference evidence="6 7" key="1">
    <citation type="submission" date="2019-01" db="EMBL/GenBank/DDBJ databases">
        <title>Genome sequences of Streptomyces and Rhizobium isolates collected from root and soil.</title>
        <authorList>
            <person name="Chhettri S."/>
            <person name="Sevigny J.L."/>
            <person name="Sen A."/>
            <person name="Ennis N."/>
            <person name="Tisa L."/>
        </authorList>
    </citation>
    <scope>NUCLEOTIDE SEQUENCE [LARGE SCALE GENOMIC DNA]</scope>
    <source>
        <strain evidence="6 7">San01</strain>
    </source>
</reference>
<dbReference type="Gene3D" id="3.40.50.20">
    <property type="match status" value="1"/>
</dbReference>
<dbReference type="GO" id="GO:0016874">
    <property type="term" value="F:ligase activity"/>
    <property type="evidence" value="ECO:0007669"/>
    <property type="project" value="UniProtKB-KW"/>
</dbReference>
<dbReference type="RefSeq" id="WP_127829154.1">
    <property type="nucleotide sequence ID" value="NZ_RZYA01000007.1"/>
</dbReference>
<keyword evidence="3 4" id="KW-0067">ATP-binding</keyword>
<protein>
    <submittedName>
        <fullName evidence="6">ATP-grasp domain-containing protein</fullName>
    </submittedName>
</protein>
<dbReference type="Pfam" id="PF13535">
    <property type="entry name" value="ATP-grasp_4"/>
    <property type="match status" value="1"/>
</dbReference>
<evidence type="ECO:0000256" key="4">
    <source>
        <dbReference type="PROSITE-ProRule" id="PRU00409"/>
    </source>
</evidence>
<dbReference type="PANTHER" id="PTHR43585:SF2">
    <property type="entry name" value="ATP-GRASP ENZYME FSQD"/>
    <property type="match status" value="1"/>
</dbReference>
<evidence type="ECO:0000313" key="6">
    <source>
        <dbReference type="EMBL" id="RVU23858.1"/>
    </source>
</evidence>
<accession>A0A437PNH9</accession>
<proteinExistence type="predicted"/>
<dbReference type="PROSITE" id="PS50975">
    <property type="entry name" value="ATP_GRASP"/>
    <property type="match status" value="1"/>
</dbReference>
<dbReference type="SUPFAM" id="SSF56059">
    <property type="entry name" value="Glutathione synthetase ATP-binding domain-like"/>
    <property type="match status" value="1"/>
</dbReference>
<evidence type="ECO:0000256" key="1">
    <source>
        <dbReference type="ARBA" id="ARBA00022598"/>
    </source>
</evidence>
<evidence type="ECO:0000313" key="7">
    <source>
        <dbReference type="Proteomes" id="UP000283128"/>
    </source>
</evidence>
<gene>
    <name evidence="6" type="ORF">EOT10_17520</name>
</gene>
<dbReference type="EMBL" id="RZYA01000007">
    <property type="protein sequence ID" value="RVU23858.1"/>
    <property type="molecule type" value="Genomic_DNA"/>
</dbReference>
<dbReference type="GO" id="GO:0005524">
    <property type="term" value="F:ATP binding"/>
    <property type="evidence" value="ECO:0007669"/>
    <property type="project" value="UniProtKB-UniRule"/>
</dbReference>
<comment type="caution">
    <text evidence="6">The sequence shown here is derived from an EMBL/GenBank/DDBJ whole genome shotgun (WGS) entry which is preliminary data.</text>
</comment>
<evidence type="ECO:0000259" key="5">
    <source>
        <dbReference type="PROSITE" id="PS50975"/>
    </source>
</evidence>
<dbReference type="Gene3D" id="3.30.470.20">
    <property type="entry name" value="ATP-grasp fold, B domain"/>
    <property type="match status" value="1"/>
</dbReference>
<keyword evidence="1" id="KW-0436">Ligase</keyword>
<feature type="domain" description="ATP-grasp" evidence="5">
    <location>
        <begin position="113"/>
        <end position="310"/>
    </location>
</feature>
<name>A0A437PNH9_9ACTN</name>
<keyword evidence="2 4" id="KW-0547">Nucleotide-binding</keyword>
<dbReference type="SMART" id="SM01209">
    <property type="entry name" value="GARS_A"/>
    <property type="match status" value="1"/>
</dbReference>
<organism evidence="6 7">
    <name type="scientific">Streptomyces antnestii</name>
    <dbReference type="NCBI Taxonomy" id="2494256"/>
    <lineage>
        <taxon>Bacteria</taxon>
        <taxon>Bacillati</taxon>
        <taxon>Actinomycetota</taxon>
        <taxon>Actinomycetes</taxon>
        <taxon>Kitasatosporales</taxon>
        <taxon>Streptomycetaceae</taxon>
        <taxon>Streptomyces</taxon>
    </lineage>
</organism>
<dbReference type="InterPro" id="IPR011761">
    <property type="entry name" value="ATP-grasp"/>
</dbReference>
<dbReference type="InterPro" id="IPR013815">
    <property type="entry name" value="ATP_grasp_subdomain_1"/>
</dbReference>
<dbReference type="AlphaFoldDB" id="A0A437PNH9"/>